<evidence type="ECO:0000256" key="1">
    <source>
        <dbReference type="SAM" id="Phobius"/>
    </source>
</evidence>
<dbReference type="Pfam" id="PF06580">
    <property type="entry name" value="His_kinase"/>
    <property type="match status" value="1"/>
</dbReference>
<keyword evidence="1" id="KW-0812">Transmembrane</keyword>
<dbReference type="GO" id="GO:0000155">
    <property type="term" value="F:phosphorelay sensor kinase activity"/>
    <property type="evidence" value="ECO:0007669"/>
    <property type="project" value="InterPro"/>
</dbReference>
<dbReference type="InterPro" id="IPR010559">
    <property type="entry name" value="Sig_transdc_His_kin_internal"/>
</dbReference>
<reference evidence="3 4" key="1">
    <citation type="submission" date="2021-05" db="EMBL/GenBank/DDBJ databases">
        <authorList>
            <person name="Zhang Z.D."/>
            <person name="Osman G."/>
        </authorList>
    </citation>
    <scope>NUCLEOTIDE SEQUENCE [LARGE SCALE GENOMIC DNA]</scope>
    <source>
        <strain evidence="3 4">KCTC 32217</strain>
    </source>
</reference>
<dbReference type="PANTHER" id="PTHR34220">
    <property type="entry name" value="SENSOR HISTIDINE KINASE YPDA"/>
    <property type="match status" value="1"/>
</dbReference>
<accession>A0AAP2CJL8</accession>
<protein>
    <submittedName>
        <fullName evidence="3">Histidine kinase</fullName>
    </submittedName>
</protein>
<dbReference type="AlphaFoldDB" id="A0AAP2CJL8"/>
<sequence length="368" mass="43376">MDLINGISSRSVNYGFHRVNDMLYLLYVKFWYLHILGWMFYIVSSYLSTPYFGEEYLPFDYVLLNLAFLFVFFYGISFIVFIWLCVRCPPLKKLYGTIIFYTIFIMSKVWVDQICLGLEEGFWALCVHEYWRFQQLVGWAGGITLAVIIFVADYHMAEMIEERKRIEIDLLCSRLDPHFIFNSLQSFGAELLPFSERLYKKMTNLAGIFRYAVEAQGHQSYLWQEIKLVKKLIKTARYAQRGTLYINLVNGVDKDLSKQLFFPKRVLPTLVENVFKHGLLSDSAAPAQITMSCNIEEEWDCVLQIGITNKLKQGQKHKSFYLGLKACRKILQYHFKENFRLNERVENDLYVLDLIIYYGKIDEGRDSR</sequence>
<evidence type="ECO:0000313" key="4">
    <source>
        <dbReference type="Proteomes" id="UP001319104"/>
    </source>
</evidence>
<dbReference type="GO" id="GO:0016020">
    <property type="term" value="C:membrane"/>
    <property type="evidence" value="ECO:0007669"/>
    <property type="project" value="InterPro"/>
</dbReference>
<evidence type="ECO:0000259" key="2">
    <source>
        <dbReference type="Pfam" id="PF06580"/>
    </source>
</evidence>
<keyword evidence="3" id="KW-0418">Kinase</keyword>
<keyword evidence="1" id="KW-0472">Membrane</keyword>
<feature type="transmembrane region" description="Helical" evidence="1">
    <location>
        <begin position="21"/>
        <end position="43"/>
    </location>
</feature>
<keyword evidence="1" id="KW-1133">Transmembrane helix</keyword>
<gene>
    <name evidence="3" type="ORF">KI659_18215</name>
</gene>
<name>A0AAP2CJL8_9BACT</name>
<feature type="transmembrane region" description="Helical" evidence="1">
    <location>
        <begin position="98"/>
        <end position="116"/>
    </location>
</feature>
<feature type="domain" description="Signal transduction histidine kinase internal region" evidence="2">
    <location>
        <begin position="167"/>
        <end position="234"/>
    </location>
</feature>
<comment type="caution">
    <text evidence="3">The sequence shown here is derived from an EMBL/GenBank/DDBJ whole genome shotgun (WGS) entry which is preliminary data.</text>
</comment>
<keyword evidence="4" id="KW-1185">Reference proteome</keyword>
<proteinExistence type="predicted"/>
<dbReference type="EMBL" id="JAHCMY010000027">
    <property type="protein sequence ID" value="MBS9525961.1"/>
    <property type="molecule type" value="Genomic_DNA"/>
</dbReference>
<dbReference type="Proteomes" id="UP001319104">
    <property type="component" value="Unassembled WGS sequence"/>
</dbReference>
<organism evidence="3 4">
    <name type="scientific">Litoribacter ruber</name>
    <dbReference type="NCBI Taxonomy" id="702568"/>
    <lineage>
        <taxon>Bacteria</taxon>
        <taxon>Pseudomonadati</taxon>
        <taxon>Bacteroidota</taxon>
        <taxon>Cytophagia</taxon>
        <taxon>Cytophagales</taxon>
        <taxon>Cyclobacteriaceae</taxon>
        <taxon>Litoribacter</taxon>
    </lineage>
</organism>
<dbReference type="PANTHER" id="PTHR34220:SF7">
    <property type="entry name" value="SENSOR HISTIDINE KINASE YPDA"/>
    <property type="match status" value="1"/>
</dbReference>
<evidence type="ECO:0000313" key="3">
    <source>
        <dbReference type="EMBL" id="MBS9525961.1"/>
    </source>
</evidence>
<keyword evidence="3" id="KW-0808">Transferase</keyword>
<dbReference type="InterPro" id="IPR050640">
    <property type="entry name" value="Bact_2-comp_sensor_kinase"/>
</dbReference>
<dbReference type="RefSeq" id="WP_213946821.1">
    <property type="nucleotide sequence ID" value="NZ_JAHCMY010000027.1"/>
</dbReference>
<feature type="transmembrane region" description="Helical" evidence="1">
    <location>
        <begin position="63"/>
        <end position="86"/>
    </location>
</feature>
<feature type="transmembrane region" description="Helical" evidence="1">
    <location>
        <begin position="136"/>
        <end position="156"/>
    </location>
</feature>